<dbReference type="Pfam" id="PF02811">
    <property type="entry name" value="PHP"/>
    <property type="match status" value="1"/>
</dbReference>
<dbReference type="SMART" id="SM00481">
    <property type="entry name" value="POLIIIAc"/>
    <property type="match status" value="1"/>
</dbReference>
<dbReference type="InterPro" id="IPR050243">
    <property type="entry name" value="PHP_phosphatase"/>
</dbReference>
<name>A0A4Z0D691_9FIRM</name>
<dbReference type="InterPro" id="IPR003141">
    <property type="entry name" value="Pol/His_phosphatase_N"/>
</dbReference>
<evidence type="ECO:0000313" key="3">
    <source>
        <dbReference type="Proteomes" id="UP000298381"/>
    </source>
</evidence>
<dbReference type="PANTHER" id="PTHR36928">
    <property type="entry name" value="PHOSPHATASE YCDX-RELATED"/>
    <property type="match status" value="1"/>
</dbReference>
<proteinExistence type="predicted"/>
<evidence type="ECO:0000259" key="1">
    <source>
        <dbReference type="SMART" id="SM00481"/>
    </source>
</evidence>
<dbReference type="RefSeq" id="WP_135270917.1">
    <property type="nucleotide sequence ID" value="NZ_SRIB01000005.1"/>
</dbReference>
<protein>
    <submittedName>
        <fullName evidence="2">PHP domain-containing protein</fullName>
    </submittedName>
</protein>
<accession>A0A4Z0D691</accession>
<dbReference type="GO" id="GO:0042578">
    <property type="term" value="F:phosphoric ester hydrolase activity"/>
    <property type="evidence" value="ECO:0007669"/>
    <property type="project" value="TreeGrafter"/>
</dbReference>
<dbReference type="GO" id="GO:0008270">
    <property type="term" value="F:zinc ion binding"/>
    <property type="evidence" value="ECO:0007669"/>
    <property type="project" value="TreeGrafter"/>
</dbReference>
<dbReference type="InterPro" id="IPR016195">
    <property type="entry name" value="Pol/histidinol_Pase-like"/>
</dbReference>
<feature type="domain" description="Polymerase/histidinol phosphatase N-terminal" evidence="1">
    <location>
        <begin position="5"/>
        <end position="93"/>
    </location>
</feature>
<dbReference type="PANTHER" id="PTHR36928:SF1">
    <property type="entry name" value="PHOSPHATASE YCDX-RELATED"/>
    <property type="match status" value="1"/>
</dbReference>
<organism evidence="2 3">
    <name type="scientific">Soehngenia longivitae</name>
    <dbReference type="NCBI Taxonomy" id="2562294"/>
    <lineage>
        <taxon>Bacteria</taxon>
        <taxon>Bacillati</taxon>
        <taxon>Bacillota</taxon>
        <taxon>Tissierellia</taxon>
        <taxon>Tissierellales</taxon>
        <taxon>Tissierellaceae</taxon>
        <taxon>Soehngenia</taxon>
    </lineage>
</organism>
<dbReference type="GO" id="GO:0005829">
    <property type="term" value="C:cytosol"/>
    <property type="evidence" value="ECO:0007669"/>
    <property type="project" value="TreeGrafter"/>
</dbReference>
<dbReference type="InterPro" id="IPR004013">
    <property type="entry name" value="PHP_dom"/>
</dbReference>
<dbReference type="Gene3D" id="3.20.20.140">
    <property type="entry name" value="Metal-dependent hydrolases"/>
    <property type="match status" value="1"/>
</dbReference>
<dbReference type="OrthoDB" id="9808747at2"/>
<dbReference type="EMBL" id="SRIB01000005">
    <property type="protein sequence ID" value="TFZ40399.1"/>
    <property type="molecule type" value="Genomic_DNA"/>
</dbReference>
<dbReference type="AlphaFoldDB" id="A0A4Z0D691"/>
<keyword evidence="3" id="KW-1185">Reference proteome</keyword>
<sequence length="252" mass="28266">MKITGDFHTHTIYSSGFLIKGMHAKSTIEENVEAAYKKGLQTIVISEHGPSHYLYGVRRKNLKLIREEVNRLNEIYSPKGLKVLMGLESNLVGLNGQIDVDENIIEMIDVLLMGFHYGSTPKSIREGMNLYVNSQIAKLSGYKLDEITEVITESYINAIRNFPIDIITHPGAKVNLDILKLAQEAEKRDVALEINSRHGNLNLEDLKLLKNANVKFYINSDAHSSKEVGNFELGLEIFLSSGLDKNRVVNAI</sequence>
<dbReference type="Proteomes" id="UP000298381">
    <property type="component" value="Unassembled WGS sequence"/>
</dbReference>
<dbReference type="SUPFAM" id="SSF89550">
    <property type="entry name" value="PHP domain-like"/>
    <property type="match status" value="1"/>
</dbReference>
<comment type="caution">
    <text evidence="2">The sequence shown here is derived from an EMBL/GenBank/DDBJ whole genome shotgun (WGS) entry which is preliminary data.</text>
</comment>
<dbReference type="GO" id="GO:0071978">
    <property type="term" value="P:bacterial-type flagellum-dependent swarming motility"/>
    <property type="evidence" value="ECO:0007669"/>
    <property type="project" value="TreeGrafter"/>
</dbReference>
<reference evidence="2 3" key="1">
    <citation type="submission" date="2019-03" db="EMBL/GenBank/DDBJ databases">
        <title>Draft genome sequence data and analysis of a Fermenting Bacterium, Soehngenia longevitae strain 1933PT, isolated from petroleum reservoir in Azerbaijan.</title>
        <authorList>
            <person name="Grouzdev D.S."/>
            <person name="Bidzhieva S.K."/>
            <person name="Sokolova D.S."/>
            <person name="Tourova T.P."/>
            <person name="Poltaraus A.B."/>
            <person name="Nazina T.N."/>
        </authorList>
    </citation>
    <scope>NUCLEOTIDE SEQUENCE [LARGE SCALE GENOMIC DNA]</scope>
    <source>
        <strain evidence="2 3">1933P</strain>
    </source>
</reference>
<gene>
    <name evidence="2" type="ORF">E4100_04840</name>
</gene>
<evidence type="ECO:0000313" key="2">
    <source>
        <dbReference type="EMBL" id="TFZ40399.1"/>
    </source>
</evidence>